<keyword evidence="2" id="KW-0175">Coiled coil</keyword>
<evidence type="ECO:0000259" key="4">
    <source>
        <dbReference type="SMART" id="SM00993"/>
    </source>
</evidence>
<dbReference type="EMBL" id="AWNI01000037">
    <property type="protein sequence ID" value="ETS60400.1"/>
    <property type="molecule type" value="Genomic_DNA"/>
</dbReference>
<dbReference type="OrthoDB" id="78296at2759"/>
<dbReference type="InterPro" id="IPR046757">
    <property type="entry name" value="YL1_N"/>
</dbReference>
<evidence type="ECO:0000256" key="1">
    <source>
        <dbReference type="ARBA" id="ARBA00006832"/>
    </source>
</evidence>
<dbReference type="Proteomes" id="UP000019462">
    <property type="component" value="Unassembled WGS sequence"/>
</dbReference>
<feature type="compositionally biased region" description="Polar residues" evidence="3">
    <location>
        <begin position="188"/>
        <end position="198"/>
    </location>
</feature>
<evidence type="ECO:0000313" key="6">
    <source>
        <dbReference type="Proteomes" id="UP000019462"/>
    </source>
</evidence>
<accession>W3VFX0</accession>
<feature type="compositionally biased region" description="Low complexity" evidence="3">
    <location>
        <begin position="164"/>
        <end position="180"/>
    </location>
</feature>
<dbReference type="SMART" id="SM00993">
    <property type="entry name" value="YL1_C"/>
    <property type="match status" value="1"/>
</dbReference>
<feature type="compositionally biased region" description="Polar residues" evidence="3">
    <location>
        <begin position="305"/>
        <end position="316"/>
    </location>
</feature>
<feature type="compositionally biased region" description="Low complexity" evidence="3">
    <location>
        <begin position="421"/>
        <end position="437"/>
    </location>
</feature>
<evidence type="ECO:0000256" key="3">
    <source>
        <dbReference type="SAM" id="MobiDB-lite"/>
    </source>
</evidence>
<keyword evidence="6" id="KW-1185">Reference proteome</keyword>
<name>W3VFX0_MOEAP</name>
<evidence type="ECO:0000256" key="2">
    <source>
        <dbReference type="SAM" id="Coils"/>
    </source>
</evidence>
<dbReference type="Pfam" id="PF08265">
    <property type="entry name" value="YL1_C"/>
    <property type="match status" value="1"/>
</dbReference>
<evidence type="ECO:0000313" key="5">
    <source>
        <dbReference type="EMBL" id="ETS60400.1"/>
    </source>
</evidence>
<feature type="compositionally biased region" description="Low complexity" evidence="3">
    <location>
        <begin position="379"/>
        <end position="401"/>
    </location>
</feature>
<feature type="compositionally biased region" description="Basic and acidic residues" evidence="3">
    <location>
        <begin position="199"/>
        <end position="208"/>
    </location>
</feature>
<dbReference type="InterPro" id="IPR013272">
    <property type="entry name" value="Vps72/YL1_C"/>
</dbReference>
<feature type="region of interest" description="Disordered" evidence="3">
    <location>
        <begin position="1"/>
        <end position="57"/>
    </location>
</feature>
<sequence>MSRSRSPRAGSAGASRSSDNDDAPVASTSYRIERFDSSSTTDLMVTSRSKRSTAGNRLKALLDQELEKDEVFAEVENDVDFEANEHDDGVDIVDSDFDRDSDDDARAGVDDDSAGEREIEAQEKADKQKRRATARAVGIVKRPAPVRAPPEPKRRRISFAPQEATSRSSPSSTRAGSADSPAGRRSSARTATVQSKLQVETRLEEATQRKAAQPVRVVQKKKESLTQDALIAEALEVEEENRESLRRFLEQEEERRAKQRQRKERITGPFVRWVSVGLKTRVVEDVTLQKVRAVDAGASKESAEQPGTMTATQPSAVQEGVEGESSAPDPAAVAHGHAAASSQGAQDDAQATAKSEEPATAVQSAPAASTSGVDPRGTSAPSPAHHSEASKTSPASNLASSSSLTLDPVLAARAETLLQRTSTSTHAPSSAPSASDSGWEKQARTLLSVERMPEDWEWLDEFNALLGTHCNWESYPFVPHRNRPLRPRQSVCPITGLPAIYKDPRTGIPYATAHAYAVITKVIQQKFRWSNGPWGIYTDHEDEPGPAKVWQKAREISPKPKPEESKETKETKEERGKEKQKQKEKEDKRSKPGFDVVLTNAIAPGDEKALLAQALSLPAGSTRSGRRVHRT</sequence>
<feature type="region of interest" description="Disordered" evidence="3">
    <location>
        <begin position="78"/>
        <end position="223"/>
    </location>
</feature>
<feature type="compositionally biased region" description="Low complexity" evidence="3">
    <location>
        <begin position="1"/>
        <end position="17"/>
    </location>
</feature>
<proteinExistence type="inferred from homology"/>
<gene>
    <name evidence="5" type="ORF">PaG_05606</name>
</gene>
<feature type="domain" description="Vps72/YL1 C-terminal" evidence="4">
    <location>
        <begin position="490"/>
        <end position="519"/>
    </location>
</feature>
<feature type="region of interest" description="Disordered" evidence="3">
    <location>
        <begin position="295"/>
        <end position="401"/>
    </location>
</feature>
<feature type="compositionally biased region" description="Low complexity" evidence="3">
    <location>
        <begin position="327"/>
        <end position="353"/>
    </location>
</feature>
<feature type="compositionally biased region" description="Basic and acidic residues" evidence="3">
    <location>
        <begin position="104"/>
        <end position="126"/>
    </location>
</feature>
<feature type="region of interest" description="Disordered" evidence="3">
    <location>
        <begin position="420"/>
        <end position="440"/>
    </location>
</feature>
<organism evidence="5 6">
    <name type="scientific">Moesziomyces aphidis</name>
    <name type="common">Pseudozyma aphidis</name>
    <dbReference type="NCBI Taxonomy" id="84754"/>
    <lineage>
        <taxon>Eukaryota</taxon>
        <taxon>Fungi</taxon>
        <taxon>Dikarya</taxon>
        <taxon>Basidiomycota</taxon>
        <taxon>Ustilaginomycotina</taxon>
        <taxon>Ustilaginomycetes</taxon>
        <taxon>Ustilaginales</taxon>
        <taxon>Ustilaginaceae</taxon>
        <taxon>Moesziomyces</taxon>
    </lineage>
</organism>
<feature type="compositionally biased region" description="Polar residues" evidence="3">
    <location>
        <begin position="37"/>
        <end position="55"/>
    </location>
</feature>
<comment type="similarity">
    <text evidence="1">Belongs to the VPS72/YL1 family.</text>
</comment>
<feature type="compositionally biased region" description="Acidic residues" evidence="3">
    <location>
        <begin position="90"/>
        <end position="103"/>
    </location>
</feature>
<comment type="caution">
    <text evidence="5">The sequence shown here is derived from an EMBL/GenBank/DDBJ whole genome shotgun (WGS) entry which is preliminary data.</text>
</comment>
<feature type="region of interest" description="Disordered" evidence="3">
    <location>
        <begin position="538"/>
        <end position="595"/>
    </location>
</feature>
<dbReference type="HOGENOM" id="CLU_029477_0_0_1"/>
<dbReference type="GO" id="GO:0005634">
    <property type="term" value="C:nucleus"/>
    <property type="evidence" value="ECO:0007669"/>
    <property type="project" value="TreeGrafter"/>
</dbReference>
<dbReference type="AlphaFoldDB" id="W3VFX0"/>
<dbReference type="PANTHER" id="PTHR13275">
    <property type="entry name" value="YL-1 PROTEIN TRANSCRIPTION FACTOR-LIKE 1"/>
    <property type="match status" value="1"/>
</dbReference>
<feature type="compositionally biased region" description="Basic and acidic residues" evidence="3">
    <location>
        <begin position="552"/>
        <end position="592"/>
    </location>
</feature>
<dbReference type="PANTHER" id="PTHR13275:SF4">
    <property type="entry name" value="VACUOLAR PROTEIN SORTING-ASSOCIATED PROTEIN 72 HOMOLOG"/>
    <property type="match status" value="1"/>
</dbReference>
<protein>
    <recommendedName>
        <fullName evidence="4">Vps72/YL1 C-terminal domain-containing protein</fullName>
    </recommendedName>
</protein>
<reference evidence="5 6" key="1">
    <citation type="journal article" date="2014" name="Genome Announc.">
        <title>Genome sequence of the basidiomycetous fungus Pseudozyma aphidis DSM70725, an efficient producer of biosurfactant mannosylerythritol lipids.</title>
        <authorList>
            <person name="Lorenz S."/>
            <person name="Guenther M."/>
            <person name="Grumaz C."/>
            <person name="Rupp S."/>
            <person name="Zibek S."/>
            <person name="Sohn K."/>
        </authorList>
    </citation>
    <scope>NUCLEOTIDE SEQUENCE [LARGE SCALE GENOMIC DNA]</scope>
    <source>
        <strain evidence="6">ATCC 32657 / CBS 517.83 / DSM 70725 / JCM 10318 / NBRC 10182 / NRRL Y-7954 / St-0401</strain>
    </source>
</reference>
<feature type="compositionally biased region" description="Polar residues" evidence="3">
    <location>
        <begin position="361"/>
        <end position="372"/>
    </location>
</feature>
<feature type="coiled-coil region" evidence="2">
    <location>
        <begin position="232"/>
        <end position="262"/>
    </location>
</feature>
<dbReference type="Pfam" id="PF05764">
    <property type="entry name" value="YL1"/>
    <property type="match status" value="1"/>
</dbReference>